<dbReference type="OMA" id="FYMGFMN"/>
<dbReference type="Proteomes" id="UP000008281">
    <property type="component" value="Unassembled WGS sequence"/>
</dbReference>
<organism evidence="8">
    <name type="scientific">Caenorhabditis remanei</name>
    <name type="common">Caenorhabditis vulgaris</name>
    <dbReference type="NCBI Taxonomy" id="31234"/>
    <lineage>
        <taxon>Eukaryota</taxon>
        <taxon>Metazoa</taxon>
        <taxon>Ecdysozoa</taxon>
        <taxon>Nematoda</taxon>
        <taxon>Chromadorea</taxon>
        <taxon>Rhabditida</taxon>
        <taxon>Rhabditina</taxon>
        <taxon>Rhabditomorpha</taxon>
        <taxon>Rhabditoidea</taxon>
        <taxon>Rhabditidae</taxon>
        <taxon>Peloderinae</taxon>
        <taxon>Caenorhabditis</taxon>
    </lineage>
</organism>
<dbReference type="STRING" id="31234.E3LPI7"/>
<sequence length="315" mass="36686">MFYIYDTIQFAFFLWVLFSAKQFHFNFTVLLAVIYFVHIIDNISIILMRILMFCGLDDIAIRENVHFVSLMYISIFAVISAMCILPCMIIERCFATFFISDYEVKQRKYISFFLILLLLTVATTSCYFVRKTSNTVYIVITLMLFNIFALIVNGNLRVYNNAQYRKNHSTGTVFMTINEYSLTRRYQITENIRTLRMLNLIVFYMGFMNLLLVISLMMSGIRGISPERQAVCSIVLDVCIFVYSNFLSHIITYCCEKWRRHLSATWKKIGCRPSTVHVAPLCDTFGSEMNVNVTVDTYFTTLRNSWNASAPVISK</sequence>
<dbReference type="GO" id="GO:0016020">
    <property type="term" value="C:membrane"/>
    <property type="evidence" value="ECO:0007669"/>
    <property type="project" value="UniProtKB-SubCell"/>
</dbReference>
<dbReference type="OrthoDB" id="5823221at2759"/>
<keyword evidence="4 6" id="KW-1133">Transmembrane helix</keyword>
<reference evidence="7" key="1">
    <citation type="submission" date="2007-07" db="EMBL/GenBank/DDBJ databases">
        <title>PCAP assembly of the Caenorhabditis remanei genome.</title>
        <authorList>
            <consortium name="The Caenorhabditis remanei Sequencing Consortium"/>
            <person name="Wilson R.K."/>
        </authorList>
    </citation>
    <scope>NUCLEOTIDE SEQUENCE [LARGE SCALE GENOMIC DNA]</scope>
    <source>
        <strain evidence="7">PB4641</strain>
    </source>
</reference>
<evidence type="ECO:0000256" key="4">
    <source>
        <dbReference type="ARBA" id="ARBA00022989"/>
    </source>
</evidence>
<protein>
    <submittedName>
        <fullName evidence="7">CRE-SRE-11 protein</fullName>
    </submittedName>
</protein>
<dbReference type="PANTHER" id="PTHR47518:SF11">
    <property type="entry name" value="SERPENTINE RECEPTOR, CLASS E (EPSILON)-RELATED"/>
    <property type="match status" value="1"/>
</dbReference>
<dbReference type="FunCoup" id="E3LPI7">
    <property type="interactions" value="478"/>
</dbReference>
<accession>E3LPI7</accession>
<evidence type="ECO:0000313" key="8">
    <source>
        <dbReference type="Proteomes" id="UP000008281"/>
    </source>
</evidence>
<dbReference type="PANTHER" id="PTHR47518">
    <property type="entry name" value="SERPENTINE RECEPTOR CLASS EPSILON-13-RELATED"/>
    <property type="match status" value="1"/>
</dbReference>
<dbReference type="Pfam" id="PF03125">
    <property type="entry name" value="Sre"/>
    <property type="match status" value="1"/>
</dbReference>
<gene>
    <name evidence="7" type="primary">Cre-sre-11</name>
    <name evidence="7" type="ORF">CRE_27293</name>
</gene>
<feature type="transmembrane region" description="Helical" evidence="6">
    <location>
        <begin position="67"/>
        <end position="89"/>
    </location>
</feature>
<dbReference type="eggNOG" id="KOG3575">
    <property type="taxonomic scope" value="Eukaryota"/>
</dbReference>
<dbReference type="EMBL" id="DS268412">
    <property type="protein sequence ID" value="EFP05643.1"/>
    <property type="molecule type" value="Genomic_DNA"/>
</dbReference>
<evidence type="ECO:0000256" key="2">
    <source>
        <dbReference type="ARBA" id="ARBA00006803"/>
    </source>
</evidence>
<evidence type="ECO:0000256" key="3">
    <source>
        <dbReference type="ARBA" id="ARBA00022692"/>
    </source>
</evidence>
<evidence type="ECO:0000256" key="5">
    <source>
        <dbReference type="ARBA" id="ARBA00023136"/>
    </source>
</evidence>
<dbReference type="InterPro" id="IPR004151">
    <property type="entry name" value="7TM_GPCR_serpentine_rcpt_Sre"/>
</dbReference>
<dbReference type="HOGENOM" id="CLU_043866_1_0_1"/>
<feature type="transmembrane region" description="Helical" evidence="6">
    <location>
        <begin position="109"/>
        <end position="130"/>
    </location>
</feature>
<dbReference type="AlphaFoldDB" id="E3LPI7"/>
<dbReference type="InterPro" id="IPR052854">
    <property type="entry name" value="Serpentine_rcpt_epsilon"/>
</dbReference>
<feature type="transmembrane region" description="Helical" evidence="6">
    <location>
        <begin position="233"/>
        <end position="255"/>
    </location>
</feature>
<dbReference type="GO" id="GO:0007606">
    <property type="term" value="P:sensory perception of chemical stimulus"/>
    <property type="evidence" value="ECO:0007669"/>
    <property type="project" value="InterPro"/>
</dbReference>
<name>E3LPI7_CAERE</name>
<keyword evidence="3 6" id="KW-0812">Transmembrane</keyword>
<dbReference type="InParanoid" id="E3LPI7"/>
<feature type="transmembrane region" description="Helical" evidence="6">
    <location>
        <begin position="201"/>
        <end position="221"/>
    </location>
</feature>
<comment type="similarity">
    <text evidence="2">Belongs to the nematode receptor-like protein sre family.</text>
</comment>
<keyword evidence="8" id="KW-1185">Reference proteome</keyword>
<evidence type="ECO:0000256" key="1">
    <source>
        <dbReference type="ARBA" id="ARBA00004141"/>
    </source>
</evidence>
<keyword evidence="5 6" id="KW-0472">Membrane</keyword>
<feature type="transmembrane region" description="Helical" evidence="6">
    <location>
        <begin position="136"/>
        <end position="156"/>
    </location>
</feature>
<evidence type="ECO:0000313" key="7">
    <source>
        <dbReference type="EMBL" id="EFP05643.1"/>
    </source>
</evidence>
<proteinExistence type="inferred from homology"/>
<evidence type="ECO:0000256" key="6">
    <source>
        <dbReference type="SAM" id="Phobius"/>
    </source>
</evidence>
<comment type="subcellular location">
    <subcellularLocation>
        <location evidence="1">Membrane</location>
        <topology evidence="1">Multi-pass membrane protein</topology>
    </subcellularLocation>
</comment>